<evidence type="ECO:0008006" key="9">
    <source>
        <dbReference type="Google" id="ProtNLM"/>
    </source>
</evidence>
<dbReference type="EMBL" id="CP029843">
    <property type="protein sequence ID" value="AWV07216.1"/>
    <property type="molecule type" value="Genomic_DNA"/>
</dbReference>
<accession>A0A2U9T3F2</accession>
<dbReference type="Pfam" id="PF02685">
    <property type="entry name" value="Glucokinase"/>
    <property type="match status" value="1"/>
</dbReference>
<dbReference type="InterPro" id="IPR043129">
    <property type="entry name" value="ATPase_NBD"/>
</dbReference>
<evidence type="ECO:0000256" key="1">
    <source>
        <dbReference type="ARBA" id="ARBA00022679"/>
    </source>
</evidence>
<dbReference type="AlphaFoldDB" id="A0A2U9T3F2"/>
<evidence type="ECO:0000256" key="4">
    <source>
        <dbReference type="ARBA" id="ARBA00022840"/>
    </source>
</evidence>
<dbReference type="GO" id="GO:0005536">
    <property type="term" value="F:D-glucose binding"/>
    <property type="evidence" value="ECO:0007669"/>
    <property type="project" value="InterPro"/>
</dbReference>
<keyword evidence="8" id="KW-1185">Reference proteome</keyword>
<dbReference type="PANTHER" id="PTHR47690">
    <property type="entry name" value="GLUCOKINASE"/>
    <property type="match status" value="1"/>
</dbReference>
<dbReference type="Gene3D" id="3.40.367.20">
    <property type="match status" value="1"/>
</dbReference>
<evidence type="ECO:0000256" key="5">
    <source>
        <dbReference type="RuleBase" id="RU004046"/>
    </source>
</evidence>
<keyword evidence="3" id="KW-0418">Kinase</keyword>
<gene>
    <name evidence="7" type="ORF">C9I47_1515</name>
</gene>
<dbReference type="GO" id="GO:0006096">
    <property type="term" value="P:glycolytic process"/>
    <property type="evidence" value="ECO:0007669"/>
    <property type="project" value="InterPro"/>
</dbReference>
<dbReference type="CDD" id="cd24008">
    <property type="entry name" value="ASKHA_NBD_GLK"/>
    <property type="match status" value="1"/>
</dbReference>
<dbReference type="GO" id="GO:0005829">
    <property type="term" value="C:cytosol"/>
    <property type="evidence" value="ECO:0007669"/>
    <property type="project" value="TreeGrafter"/>
</dbReference>
<evidence type="ECO:0000313" key="7">
    <source>
        <dbReference type="EMBL" id="AWV07216.1"/>
    </source>
</evidence>
<dbReference type="KEGG" id="lmb:C9I47_1515"/>
<dbReference type="Proteomes" id="UP000249447">
    <property type="component" value="Chromosome"/>
</dbReference>
<sequence>MSAIGFKGDGADEGAAEAGPGRAADRAPLIAADVGGTHARVALVEPVAVPATVRLTEFRRYDCAGFDDLASILRRFIDEVGIAPRADAAVAIAGLLVGDTLVHANLPWSVSVSGTIAAAGLNNLRLINDFEAMAWAVPSIDLARARRVSGPDRTTEPGPALVIGPGTGFGAAVRVPGRPPLVVPTEAGHAALSVRSARELEVLAVFMRRWSHVGIERLLSGPGLLNTYQALCGIDGVAARHDAPAAIALAAQRGDDPQAVEALSMFCDVLGSVAGDLALTFGAKAVYLAGGIPAQIADFLLASDFAARFVDKGVMGEVLQRVPVHLVEHGQLGLQGAASWYMEHNPAG</sequence>
<evidence type="ECO:0000256" key="2">
    <source>
        <dbReference type="ARBA" id="ARBA00022741"/>
    </source>
</evidence>
<dbReference type="GO" id="GO:0005524">
    <property type="term" value="F:ATP binding"/>
    <property type="evidence" value="ECO:0007669"/>
    <property type="project" value="UniProtKB-KW"/>
</dbReference>
<protein>
    <recommendedName>
        <fullName evidence="9">Glucokinase</fullName>
    </recommendedName>
</protein>
<dbReference type="InterPro" id="IPR050201">
    <property type="entry name" value="Bacterial_glucokinase"/>
</dbReference>
<dbReference type="NCBIfam" id="NF009073">
    <property type="entry name" value="PRK12408.1"/>
    <property type="match status" value="1"/>
</dbReference>
<dbReference type="SUPFAM" id="SSF53067">
    <property type="entry name" value="Actin-like ATPase domain"/>
    <property type="match status" value="1"/>
</dbReference>
<dbReference type="OrthoDB" id="9800595at2"/>
<comment type="similarity">
    <text evidence="5">Belongs to the bacterial glucokinase family.</text>
</comment>
<dbReference type="Gene3D" id="3.30.420.40">
    <property type="match status" value="1"/>
</dbReference>
<evidence type="ECO:0000256" key="3">
    <source>
        <dbReference type="ARBA" id="ARBA00022777"/>
    </source>
</evidence>
<evidence type="ECO:0000313" key="8">
    <source>
        <dbReference type="Proteomes" id="UP000249447"/>
    </source>
</evidence>
<dbReference type="RefSeq" id="WP_111266305.1">
    <property type="nucleotide sequence ID" value="NZ_CP029843.1"/>
</dbReference>
<dbReference type="GO" id="GO:0004340">
    <property type="term" value="F:glucokinase activity"/>
    <property type="evidence" value="ECO:0007669"/>
    <property type="project" value="InterPro"/>
</dbReference>
<feature type="region of interest" description="Disordered" evidence="6">
    <location>
        <begin position="1"/>
        <end position="20"/>
    </location>
</feature>
<organism evidence="7 8">
    <name type="scientific">Marilutibacter maris</name>
    <dbReference type="NCBI Taxonomy" id="1605891"/>
    <lineage>
        <taxon>Bacteria</taxon>
        <taxon>Pseudomonadati</taxon>
        <taxon>Pseudomonadota</taxon>
        <taxon>Gammaproteobacteria</taxon>
        <taxon>Lysobacterales</taxon>
        <taxon>Lysobacteraceae</taxon>
        <taxon>Marilutibacter</taxon>
    </lineage>
</organism>
<dbReference type="PANTHER" id="PTHR47690:SF1">
    <property type="entry name" value="GLUCOKINASE"/>
    <property type="match status" value="1"/>
</dbReference>
<name>A0A2U9T3F2_9GAMM</name>
<keyword evidence="4" id="KW-0067">ATP-binding</keyword>
<reference evidence="7 8" key="1">
    <citation type="submission" date="2018-05" db="EMBL/GenBank/DDBJ databases">
        <title>The complete genome of Lysobacter maris HZ9B, a marine bacterium antagonistic against terrestrial plant pathogens.</title>
        <authorList>
            <person name="Zhang X.-Q."/>
        </authorList>
    </citation>
    <scope>NUCLEOTIDE SEQUENCE [LARGE SCALE GENOMIC DNA]</scope>
    <source>
        <strain evidence="7 8">HZ9B</strain>
    </source>
</reference>
<evidence type="ECO:0000256" key="6">
    <source>
        <dbReference type="SAM" id="MobiDB-lite"/>
    </source>
</evidence>
<keyword evidence="1" id="KW-0808">Transferase</keyword>
<proteinExistence type="inferred from homology"/>
<dbReference type="InterPro" id="IPR003836">
    <property type="entry name" value="Glucokinase"/>
</dbReference>
<keyword evidence="2" id="KW-0547">Nucleotide-binding</keyword>